<dbReference type="AlphaFoldDB" id="W7TBX4"/>
<dbReference type="Proteomes" id="UP000019335">
    <property type="component" value="Chromosome 13"/>
</dbReference>
<feature type="region of interest" description="Disordered" evidence="1">
    <location>
        <begin position="79"/>
        <end position="106"/>
    </location>
</feature>
<protein>
    <submittedName>
        <fullName evidence="2">Uncharacterized protein</fullName>
    </submittedName>
</protein>
<keyword evidence="3" id="KW-1185">Reference proteome</keyword>
<accession>W7TBX4</accession>
<evidence type="ECO:0000313" key="3">
    <source>
        <dbReference type="Proteomes" id="UP000019335"/>
    </source>
</evidence>
<name>W7TBX4_9STRA</name>
<comment type="caution">
    <text evidence="2">The sequence shown here is derived from an EMBL/GenBank/DDBJ whole genome shotgun (WGS) entry which is preliminary data.</text>
</comment>
<evidence type="ECO:0000256" key="1">
    <source>
        <dbReference type="SAM" id="MobiDB-lite"/>
    </source>
</evidence>
<reference evidence="2 3" key="1">
    <citation type="journal article" date="2014" name="Mol. Plant">
        <title>Chromosome Scale Genome Assembly and Transcriptome Profiling of Nannochloropsis gaditana in Nitrogen Depletion.</title>
        <authorList>
            <person name="Corteggiani Carpinelli E."/>
            <person name="Telatin A."/>
            <person name="Vitulo N."/>
            <person name="Forcato C."/>
            <person name="D'Angelo M."/>
            <person name="Schiavon R."/>
            <person name="Vezzi A."/>
            <person name="Giacometti G.M."/>
            <person name="Morosinotto T."/>
            <person name="Valle G."/>
        </authorList>
    </citation>
    <scope>NUCLEOTIDE SEQUENCE [LARGE SCALE GENOMIC DNA]</scope>
    <source>
        <strain evidence="2 3">B-31</strain>
    </source>
</reference>
<evidence type="ECO:0000313" key="2">
    <source>
        <dbReference type="EMBL" id="EWM24495.1"/>
    </source>
</evidence>
<dbReference type="EMBL" id="AZIL01001214">
    <property type="protein sequence ID" value="EWM24495.1"/>
    <property type="molecule type" value="Genomic_DNA"/>
</dbReference>
<organism evidence="2 3">
    <name type="scientific">Nannochloropsis gaditana</name>
    <dbReference type="NCBI Taxonomy" id="72520"/>
    <lineage>
        <taxon>Eukaryota</taxon>
        <taxon>Sar</taxon>
        <taxon>Stramenopiles</taxon>
        <taxon>Ochrophyta</taxon>
        <taxon>Eustigmatophyceae</taxon>
        <taxon>Eustigmatales</taxon>
        <taxon>Monodopsidaceae</taxon>
        <taxon>Nannochloropsis</taxon>
    </lineage>
</organism>
<gene>
    <name evidence="2" type="ORF">Naga_100883g1</name>
</gene>
<proteinExistence type="predicted"/>
<sequence length="149" mass="16766">MSETRMLVHRHPFFTNSSRQPHRRGACTLSTLSVALVSHGGRGGVWEGWYMCMWVLAETLPARPRCAWLRVSGPADEIRRAGRGQTGASQQTGRPRDGRRCGARNRPYTVPLPRAHRPLLGNPPMRELLEHLFGILPSWIATAHASKRR</sequence>